<dbReference type="AlphaFoldDB" id="A0AAQ3XCD4"/>
<organism evidence="1 2">
    <name type="scientific">Paspalum notatum var. saurae</name>
    <dbReference type="NCBI Taxonomy" id="547442"/>
    <lineage>
        <taxon>Eukaryota</taxon>
        <taxon>Viridiplantae</taxon>
        <taxon>Streptophyta</taxon>
        <taxon>Embryophyta</taxon>
        <taxon>Tracheophyta</taxon>
        <taxon>Spermatophyta</taxon>
        <taxon>Magnoliopsida</taxon>
        <taxon>Liliopsida</taxon>
        <taxon>Poales</taxon>
        <taxon>Poaceae</taxon>
        <taxon>PACMAD clade</taxon>
        <taxon>Panicoideae</taxon>
        <taxon>Andropogonodae</taxon>
        <taxon>Paspaleae</taxon>
        <taxon>Paspalinae</taxon>
        <taxon>Paspalum</taxon>
    </lineage>
</organism>
<feature type="non-terminal residue" evidence="1">
    <location>
        <position position="101"/>
    </location>
</feature>
<keyword evidence="2" id="KW-1185">Reference proteome</keyword>
<dbReference type="Proteomes" id="UP001341281">
    <property type="component" value="Chromosome 09"/>
</dbReference>
<gene>
    <name evidence="1" type="ORF">U9M48_040416</name>
</gene>
<evidence type="ECO:0000313" key="1">
    <source>
        <dbReference type="EMBL" id="WVZ94536.1"/>
    </source>
</evidence>
<name>A0AAQ3XCD4_PASNO</name>
<protein>
    <submittedName>
        <fullName evidence="1">Uncharacterized protein</fullName>
    </submittedName>
</protein>
<sequence length="101" mass="11669">MRLSSQSIWEGWALEIWSCSVLLSLFVRHGCTFPLVISWKLKWVHRPPTSRAITKGREVLAKGLIRRIGDGETTRVGNMNWLPHDGCLRPVMSRRTDKPTW</sequence>
<accession>A0AAQ3XCD4</accession>
<evidence type="ECO:0000313" key="2">
    <source>
        <dbReference type="Proteomes" id="UP001341281"/>
    </source>
</evidence>
<reference evidence="1 2" key="1">
    <citation type="submission" date="2024-02" db="EMBL/GenBank/DDBJ databases">
        <title>High-quality chromosome-scale genome assembly of Pensacola bahiagrass (Paspalum notatum Flugge var. saurae).</title>
        <authorList>
            <person name="Vega J.M."/>
            <person name="Podio M."/>
            <person name="Orjuela J."/>
            <person name="Siena L.A."/>
            <person name="Pessino S.C."/>
            <person name="Combes M.C."/>
            <person name="Mariac C."/>
            <person name="Albertini E."/>
            <person name="Pupilli F."/>
            <person name="Ortiz J.P.A."/>
            <person name="Leblanc O."/>
        </authorList>
    </citation>
    <scope>NUCLEOTIDE SEQUENCE [LARGE SCALE GENOMIC DNA]</scope>
    <source>
        <strain evidence="1">R1</strain>
        <tissue evidence="1">Leaf</tissue>
    </source>
</reference>
<dbReference type="EMBL" id="CP144753">
    <property type="protein sequence ID" value="WVZ94536.1"/>
    <property type="molecule type" value="Genomic_DNA"/>
</dbReference>
<proteinExistence type="predicted"/>